<organism evidence="3 4">
    <name type="scientific">Fibrobacter succinogenes (strain ATCC 19169 / S85)</name>
    <dbReference type="NCBI Taxonomy" id="59374"/>
    <lineage>
        <taxon>Bacteria</taxon>
        <taxon>Pseudomonadati</taxon>
        <taxon>Fibrobacterota</taxon>
        <taxon>Fibrobacteria</taxon>
        <taxon>Fibrobacterales</taxon>
        <taxon>Fibrobacteraceae</taxon>
        <taxon>Fibrobacter</taxon>
    </lineage>
</organism>
<dbReference type="EMBL" id="CP002158">
    <property type="protein sequence ID" value="ADL26264.1"/>
    <property type="molecule type" value="Genomic_DNA"/>
</dbReference>
<dbReference type="Proteomes" id="UP000000517">
    <property type="component" value="Chromosome"/>
</dbReference>
<dbReference type="PROSITE" id="PS51257">
    <property type="entry name" value="PROKAR_LIPOPROTEIN"/>
    <property type="match status" value="1"/>
</dbReference>
<dbReference type="OrthoDB" id="9814439at2"/>
<keyword evidence="3" id="KW-0449">Lipoprotein</keyword>
<evidence type="ECO:0000256" key="1">
    <source>
        <dbReference type="SAM" id="SignalP"/>
    </source>
</evidence>
<sequence length="282" mass="32326">MENKMNKFGLKRLLAVLAVAFACVCMWGCSDENIEELSSHDLIGYSGDSLVVYIERKYEESCLAKPLGDDCSTREKGTRIVVDNFYTEENVWKSDKLRDQYVVNVYDLVDDSTVIEFEKNKSHFYKWTLGKDSEDLGYFEWDGCSTKEKVGSIRPWGDGKWRLVGSTEDCGYAIVDVAKKKITGYEKLEKFAEECSDLWDHEGVKYCVGAVKKDSVMSYYERFLAGAMIRNDKGVGDTLWNNQIEGASLNSYHAVEFKNAFVCYLGNYYKVDYKTVKLVFDH</sequence>
<evidence type="ECO:0000313" key="4">
    <source>
        <dbReference type="Proteomes" id="UP000000517"/>
    </source>
</evidence>
<feature type="chain" id="PRO_5003000407" evidence="1">
    <location>
        <begin position="28"/>
        <end position="282"/>
    </location>
</feature>
<keyword evidence="5" id="KW-1185">Reference proteome</keyword>
<evidence type="ECO:0000313" key="3">
    <source>
        <dbReference type="EMBL" id="ADL26264.1"/>
    </source>
</evidence>
<dbReference type="EMBL" id="CP001792">
    <property type="protein sequence ID" value="ACX75175.1"/>
    <property type="molecule type" value="Genomic_DNA"/>
</dbReference>
<protein>
    <submittedName>
        <fullName evidence="3">Putative lipoprotein</fullName>
    </submittedName>
</protein>
<dbReference type="RefSeq" id="WP_014546262.1">
    <property type="nucleotide sequence ID" value="NC_013410.1"/>
</dbReference>
<dbReference type="Proteomes" id="UP000001497">
    <property type="component" value="Chromosome"/>
</dbReference>
<reference evidence="4" key="2">
    <citation type="submission" date="2010-08" db="EMBL/GenBank/DDBJ databases">
        <title>Complete sequence of Fibrobacter succinogenes subsp. succinogenes S85.</title>
        <authorList>
            <person name="Durkin A.S."/>
            <person name="Nelson K.E."/>
            <person name="Morrison M."/>
            <person name="Forsberg C.W."/>
            <person name="Wilson D.B."/>
            <person name="Russell J.B."/>
            <person name="Cann I.K.O."/>
            <person name="Mackie R.I."/>
            <person name="White B.A."/>
        </authorList>
    </citation>
    <scope>NUCLEOTIDE SEQUENCE [LARGE SCALE GENOMIC DNA]</scope>
    <source>
        <strain evidence="4">ATCC 19169 / S85</strain>
    </source>
</reference>
<reference evidence="2 5" key="1">
    <citation type="submission" date="2009-10" db="EMBL/GenBank/DDBJ databases">
        <title>Complete sequence of Fibrobacter succinogenes subsp. succinogenes S85.</title>
        <authorList>
            <consortium name="US DOE Joint Genome Institute"/>
            <person name="Lucas S."/>
            <person name="Copeland A."/>
            <person name="Lapidus A."/>
            <person name="Glavina del Rio T."/>
            <person name="Tice H."/>
            <person name="Bruce D."/>
            <person name="Goodwin L."/>
            <person name="Pitluck S."/>
            <person name="Chertkov O."/>
            <person name="Detter J.C."/>
            <person name="Han C."/>
            <person name="Tapia R."/>
            <person name="Larimer F."/>
            <person name="Land M."/>
            <person name="Hauser L."/>
            <person name="Kyrpides N."/>
            <person name="Mikhailova N."/>
            <person name="Weimer P.J."/>
            <person name="Stevenson D.M."/>
            <person name="Boyum J."/>
            <person name="Brumm P.I."/>
            <person name="Mead D."/>
        </authorList>
    </citation>
    <scope>NUCLEOTIDE SEQUENCE [LARGE SCALE GENOMIC DNA]</scope>
    <source>
        <strain evidence="5">ATCC 19169 / S85</strain>
        <strain evidence="2">S85</strain>
    </source>
</reference>
<feature type="signal peptide" evidence="1">
    <location>
        <begin position="1"/>
        <end position="27"/>
    </location>
</feature>
<gene>
    <name evidence="2" type="ordered locus">Fisuc_1580</name>
    <name evidence="3" type="ordered locus">FSU_2067</name>
</gene>
<reference evidence="3" key="3">
    <citation type="submission" date="2010-08" db="EMBL/GenBank/DDBJ databases">
        <authorList>
            <person name="Durkin A.S."/>
            <person name="Nelson K.E."/>
            <person name="Morrison M."/>
            <person name="Forsberg C.W."/>
            <person name="Wilson D.B."/>
            <person name="Russell J.B."/>
            <person name="Cann I.K.O."/>
            <person name="Mackie R.I."/>
            <person name="White B.A."/>
        </authorList>
    </citation>
    <scope>NUCLEOTIDE SEQUENCE</scope>
    <source>
        <strain evidence="3">S85</strain>
    </source>
</reference>
<dbReference type="KEGG" id="fsu:Fisuc_1580"/>
<dbReference type="HOGENOM" id="CLU_986083_0_0_0"/>
<evidence type="ECO:0000313" key="2">
    <source>
        <dbReference type="EMBL" id="ACX75175.1"/>
    </source>
</evidence>
<name>C9RRI9_FIBSS</name>
<dbReference type="AlphaFoldDB" id="C9RRI9"/>
<proteinExistence type="predicted"/>
<evidence type="ECO:0000313" key="5">
    <source>
        <dbReference type="Proteomes" id="UP000001497"/>
    </source>
</evidence>
<keyword evidence="1" id="KW-0732">Signal</keyword>
<accession>C9RRI9</accession>
<dbReference type="KEGG" id="fsc:FSU_2067"/>